<evidence type="ECO:0000256" key="4">
    <source>
        <dbReference type="ARBA" id="ARBA00023136"/>
    </source>
</evidence>
<dbReference type="Gene3D" id="1.10.287.950">
    <property type="entry name" value="Methyl-accepting chemotaxis protein"/>
    <property type="match status" value="1"/>
</dbReference>
<evidence type="ECO:0000256" key="5">
    <source>
        <dbReference type="ARBA" id="ARBA00023224"/>
    </source>
</evidence>
<dbReference type="InterPro" id="IPR025991">
    <property type="entry name" value="Chemoreceptor_zinc-bind_dom"/>
</dbReference>
<dbReference type="GO" id="GO:0007165">
    <property type="term" value="P:signal transduction"/>
    <property type="evidence" value="ECO:0007669"/>
    <property type="project" value="UniProtKB-KW"/>
</dbReference>
<dbReference type="GO" id="GO:0020037">
    <property type="term" value="F:heme binding"/>
    <property type="evidence" value="ECO:0007669"/>
    <property type="project" value="InterPro"/>
</dbReference>
<evidence type="ECO:0000256" key="2">
    <source>
        <dbReference type="ARBA" id="ARBA00022692"/>
    </source>
</evidence>
<keyword evidence="3" id="KW-1133">Transmembrane helix</keyword>
<dbReference type="SUPFAM" id="SSF58104">
    <property type="entry name" value="Methyl-accepting chemotaxis protein (MCP) signaling domain"/>
    <property type="match status" value="1"/>
</dbReference>
<dbReference type="InterPro" id="IPR039379">
    <property type="entry name" value="Protoglobin_sensor_dom"/>
</dbReference>
<dbReference type="PROSITE" id="PS50111">
    <property type="entry name" value="CHEMOTAXIS_TRANSDUC_2"/>
    <property type="match status" value="1"/>
</dbReference>
<dbReference type="PANTHER" id="PTHR32089">
    <property type="entry name" value="METHYL-ACCEPTING CHEMOTAXIS PROTEIN MCPB"/>
    <property type="match status" value="1"/>
</dbReference>
<dbReference type="Pfam" id="PF11563">
    <property type="entry name" value="Protoglobin"/>
    <property type="match status" value="1"/>
</dbReference>
<keyword evidence="10" id="KW-1185">Reference proteome</keyword>
<dbReference type="GO" id="GO:0016020">
    <property type="term" value="C:membrane"/>
    <property type="evidence" value="ECO:0007669"/>
    <property type="project" value="UniProtKB-SubCell"/>
</dbReference>
<dbReference type="GO" id="GO:0004888">
    <property type="term" value="F:transmembrane signaling receptor activity"/>
    <property type="evidence" value="ECO:0007669"/>
    <property type="project" value="InterPro"/>
</dbReference>
<dbReference type="PANTHER" id="PTHR32089:SF119">
    <property type="entry name" value="METHYL-ACCEPTING CHEMOTAXIS PROTEIN CTPL"/>
    <property type="match status" value="1"/>
</dbReference>
<evidence type="ECO:0000259" key="8">
    <source>
        <dbReference type="PROSITE" id="PS50111"/>
    </source>
</evidence>
<dbReference type="Gene3D" id="1.10.490.10">
    <property type="entry name" value="Globins"/>
    <property type="match status" value="1"/>
</dbReference>
<evidence type="ECO:0000256" key="3">
    <source>
        <dbReference type="ARBA" id="ARBA00022989"/>
    </source>
</evidence>
<keyword evidence="5 7" id="KW-0807">Transducer</keyword>
<gene>
    <name evidence="9" type="ORF">EKG35_08165</name>
</gene>
<dbReference type="RefSeq" id="WP_126293956.1">
    <property type="nucleotide sequence ID" value="NZ_RXNR01000018.1"/>
</dbReference>
<dbReference type="CDD" id="cd01068">
    <property type="entry name" value="globin_sensor"/>
    <property type="match status" value="1"/>
</dbReference>
<comment type="caution">
    <text evidence="9">The sequence shown here is derived from an EMBL/GenBank/DDBJ whole genome shotgun (WGS) entry which is preliminary data.</text>
</comment>
<comment type="subcellular location">
    <subcellularLocation>
        <location evidence="1">Membrane</location>
        <topology evidence="1">Multi-pass membrane protein</topology>
    </subcellularLocation>
</comment>
<proteinExistence type="inferred from homology"/>
<keyword evidence="2" id="KW-0812">Transmembrane</keyword>
<dbReference type="GO" id="GO:0006935">
    <property type="term" value="P:chemotaxis"/>
    <property type="evidence" value="ECO:0007669"/>
    <property type="project" value="InterPro"/>
</dbReference>
<dbReference type="Proteomes" id="UP000276349">
    <property type="component" value="Unassembled WGS sequence"/>
</dbReference>
<dbReference type="OrthoDB" id="266313at2"/>
<evidence type="ECO:0000313" key="9">
    <source>
        <dbReference type="EMBL" id="RTQ93539.1"/>
    </source>
</evidence>
<dbReference type="Pfam" id="PF00015">
    <property type="entry name" value="MCPsignal"/>
    <property type="match status" value="1"/>
</dbReference>
<dbReference type="EMBL" id="RXNR01000018">
    <property type="protein sequence ID" value="RTQ93539.1"/>
    <property type="molecule type" value="Genomic_DNA"/>
</dbReference>
<dbReference type="PRINTS" id="PR00260">
    <property type="entry name" value="CHEMTRNSDUCR"/>
</dbReference>
<dbReference type="InterPro" id="IPR009050">
    <property type="entry name" value="Globin-like_sf"/>
</dbReference>
<evidence type="ECO:0000256" key="1">
    <source>
        <dbReference type="ARBA" id="ARBA00004141"/>
    </source>
</evidence>
<sequence length="582" mass="66750">MFGKYKRLQNYEYFSQSQISDIETNERFKEKLDFLALTKIRRDSVRSLHKLYNENKEYILDMFYKRLLEIPELNYIITTYSSVERLKVSLDRHFVSLFEDELSIEYVFKRRKIAYTHAQIGVLPNWMISAYTLINQLFIPLIIKSFSKNERTMMDILLTYDSLVTIDIQIIVETYIEIQGGSVVNGLGEIIKYNTQLEQIKELVQFQEVQQQEVILASVAMQELDASIEEIAASVGDVAMQTQQALNQLNHDISSLKHVSTILQNTDDGQQKIQTDVKHLVDRVNSVSKLMSFIQDIAEQTNLLALNASIEAARAGEAGKGFAVVAEEVRNLADNTKHSVQSINDDIEKLLQITSEIDQQIKQSANDLHSSVREASQVTKTLFELNNALQIQGERFDEIVTAAKIQAQSSSSISERNKNIAESAERSKAITFEVGLAIYQLSKMIDGYRTKTISKNFILSQEDIIEVAITDHLLWRWKIYNLILGFEKMTTDDIGSPKTSRLGEWYYGKGKELLGAEKAFQDLEELHEQVYIIAKKAVEAYHAEDKELAEKFMEEITDVSNIVINKLKQLQQILIDQKLQYH</sequence>
<evidence type="ECO:0000256" key="6">
    <source>
        <dbReference type="ARBA" id="ARBA00029447"/>
    </source>
</evidence>
<organism evidence="9 10">
    <name type="scientific">Lysinibacillus telephonicus</name>
    <dbReference type="NCBI Taxonomy" id="1714840"/>
    <lineage>
        <taxon>Bacteria</taxon>
        <taxon>Bacillati</taxon>
        <taxon>Bacillota</taxon>
        <taxon>Bacilli</taxon>
        <taxon>Bacillales</taxon>
        <taxon>Bacillaceae</taxon>
        <taxon>Lysinibacillus</taxon>
    </lineage>
</organism>
<evidence type="ECO:0000313" key="10">
    <source>
        <dbReference type="Proteomes" id="UP000276349"/>
    </source>
</evidence>
<evidence type="ECO:0000256" key="7">
    <source>
        <dbReference type="PROSITE-ProRule" id="PRU00284"/>
    </source>
</evidence>
<dbReference type="Gene3D" id="1.20.120.30">
    <property type="entry name" value="Aspartate receptor, ligand-binding domain"/>
    <property type="match status" value="1"/>
</dbReference>
<protein>
    <submittedName>
        <fullName evidence="9">Chemotaxis protein</fullName>
    </submittedName>
</protein>
<dbReference type="AlphaFoldDB" id="A0A3S0I223"/>
<feature type="domain" description="Methyl-accepting transducer" evidence="8">
    <location>
        <begin position="198"/>
        <end position="421"/>
    </location>
</feature>
<reference evidence="9 10" key="1">
    <citation type="submission" date="2018-12" db="EMBL/GenBank/DDBJ databases">
        <authorList>
            <person name="Yu L."/>
        </authorList>
    </citation>
    <scope>NUCLEOTIDE SEQUENCE [LARGE SCALE GENOMIC DNA]</scope>
    <source>
        <strain evidence="9 10">S5H2222</strain>
    </source>
</reference>
<dbReference type="InterPro" id="IPR004089">
    <property type="entry name" value="MCPsignal_dom"/>
</dbReference>
<keyword evidence="4" id="KW-0472">Membrane</keyword>
<dbReference type="InterPro" id="IPR012292">
    <property type="entry name" value="Globin/Proto"/>
</dbReference>
<dbReference type="InterPro" id="IPR044398">
    <property type="entry name" value="Globin-sensor_dom"/>
</dbReference>
<comment type="similarity">
    <text evidence="6">Belongs to the methyl-accepting chemotaxis (MCP) protein family.</text>
</comment>
<dbReference type="SMART" id="SM00283">
    <property type="entry name" value="MA"/>
    <property type="match status" value="1"/>
</dbReference>
<dbReference type="InterPro" id="IPR004090">
    <property type="entry name" value="Chemotax_Me-accpt_rcpt"/>
</dbReference>
<dbReference type="SUPFAM" id="SSF46458">
    <property type="entry name" value="Globin-like"/>
    <property type="match status" value="1"/>
</dbReference>
<dbReference type="Pfam" id="PF13682">
    <property type="entry name" value="CZB"/>
    <property type="match status" value="1"/>
</dbReference>
<dbReference type="GO" id="GO:0019825">
    <property type="term" value="F:oxygen binding"/>
    <property type="evidence" value="ECO:0007669"/>
    <property type="project" value="InterPro"/>
</dbReference>
<name>A0A3S0I223_9BACI</name>
<accession>A0A3S0I223</accession>